<dbReference type="GO" id="GO:0052911">
    <property type="term" value="F:23S rRNA (guanine(745)-N(1))-methyltransferase activity"/>
    <property type="evidence" value="ECO:0007669"/>
    <property type="project" value="UniProtKB-EC"/>
</dbReference>
<dbReference type="InterPro" id="IPR048647">
    <property type="entry name" value="RlmA_N"/>
</dbReference>
<sequence>MVINKRSRFSDSQHVFACPICHEALSYGETFLKCEEGHVFDLAKFGYVNLAPQAKSSDNYDKTSFKNRQKILENGYYRHIYEAIKEVVHRESLTQLLDVACGEGYYSRCLSDDLGLNLFAFDLSKESILLASKADKTYAVKWFVGDLTQLPIQDKVMDGILDIFSPAHYKEFNRVLKDDGLVIKLVPGPNHLKELRRLAQNQLQKADYDQHRVVNHFAKFYPRFQEQLVSQTYPISPEDLRAFVEMTPLFFHVDSNLLNLDSITEVTVEAVLLIGYKENR</sequence>
<organism evidence="3 4">
    <name type="scientific">Streptococcus porcorum</name>
    <dbReference type="NCBI Taxonomy" id="701526"/>
    <lineage>
        <taxon>Bacteria</taxon>
        <taxon>Bacillati</taxon>
        <taxon>Bacillota</taxon>
        <taxon>Bacilli</taxon>
        <taxon>Lactobacillales</taxon>
        <taxon>Streptococcaceae</taxon>
        <taxon>Streptococcus</taxon>
    </lineage>
</organism>
<dbReference type="Pfam" id="PF21302">
    <property type="entry name" value="Zn_ribbon_RlmA"/>
    <property type="match status" value="1"/>
</dbReference>
<dbReference type="InterPro" id="IPR013216">
    <property type="entry name" value="Methyltransf_11"/>
</dbReference>
<gene>
    <name evidence="3" type="ORF">ABID28_001356</name>
</gene>
<name>A0ABV2JG02_9STRE</name>
<reference evidence="3 4" key="1">
    <citation type="submission" date="2024-06" db="EMBL/GenBank/DDBJ databases">
        <title>Genomic Encyclopedia of Type Strains, Phase IV (KMG-IV): sequencing the most valuable type-strain genomes for metagenomic binning, comparative biology and taxonomic classification.</title>
        <authorList>
            <person name="Goeker M."/>
        </authorList>
    </citation>
    <scope>NUCLEOTIDE SEQUENCE [LARGE SCALE GENOMIC DNA]</scope>
    <source>
        <strain evidence="3 4">DSM 28302</strain>
    </source>
</reference>
<dbReference type="Gene3D" id="3.40.50.150">
    <property type="entry name" value="Vaccinia Virus protein VP39"/>
    <property type="match status" value="1"/>
</dbReference>
<dbReference type="InterPro" id="IPR029063">
    <property type="entry name" value="SAM-dependent_MTases_sf"/>
</dbReference>
<proteinExistence type="predicted"/>
<protein>
    <submittedName>
        <fullName evidence="3">23S rRNA (Guanine745-N1)-methyltransferase</fullName>
        <ecNumber evidence="3">2.1.1.187</ecNumber>
    </submittedName>
</protein>
<dbReference type="CDD" id="cd02440">
    <property type="entry name" value="AdoMet_MTases"/>
    <property type="match status" value="1"/>
</dbReference>
<dbReference type="InterPro" id="IPR016718">
    <property type="entry name" value="rRNA_m1G-MeTrfase_A_prd"/>
</dbReference>
<dbReference type="EMBL" id="JBEPLN010000023">
    <property type="protein sequence ID" value="MET3634697.1"/>
    <property type="molecule type" value="Genomic_DNA"/>
</dbReference>
<evidence type="ECO:0000259" key="2">
    <source>
        <dbReference type="Pfam" id="PF21302"/>
    </source>
</evidence>
<dbReference type="Pfam" id="PF08241">
    <property type="entry name" value="Methyltransf_11"/>
    <property type="match status" value="1"/>
</dbReference>
<comment type="caution">
    <text evidence="3">The sequence shown here is derived from an EMBL/GenBank/DDBJ whole genome shotgun (WGS) entry which is preliminary data.</text>
</comment>
<evidence type="ECO:0000313" key="4">
    <source>
        <dbReference type="Proteomes" id="UP001549037"/>
    </source>
</evidence>
<keyword evidence="4" id="KW-1185">Reference proteome</keyword>
<dbReference type="PIRSF" id="PIRSF018249">
    <property type="entry name" value="MyrA_prd"/>
    <property type="match status" value="1"/>
</dbReference>
<evidence type="ECO:0000313" key="3">
    <source>
        <dbReference type="EMBL" id="MET3634697.1"/>
    </source>
</evidence>
<keyword evidence="3" id="KW-0489">Methyltransferase</keyword>
<keyword evidence="3" id="KW-0808">Transferase</keyword>
<dbReference type="EC" id="2.1.1.187" evidence="3"/>
<feature type="domain" description="23S rRNA (guanine(745)-N(1))-methyltransferase N-terminal" evidence="2">
    <location>
        <begin position="16"/>
        <end position="57"/>
    </location>
</feature>
<feature type="domain" description="Methyltransferase type 11" evidence="1">
    <location>
        <begin position="97"/>
        <end position="183"/>
    </location>
</feature>
<dbReference type="Proteomes" id="UP001549037">
    <property type="component" value="Unassembled WGS sequence"/>
</dbReference>
<accession>A0ABV2JG02</accession>
<dbReference type="SUPFAM" id="SSF53335">
    <property type="entry name" value="S-adenosyl-L-methionine-dependent methyltransferases"/>
    <property type="match status" value="1"/>
</dbReference>
<evidence type="ECO:0000259" key="1">
    <source>
        <dbReference type="Pfam" id="PF08241"/>
    </source>
</evidence>